<gene>
    <name evidence="2" type="primary">spoIIM</name>
    <name evidence="2" type="ORF">NE686_01075</name>
</gene>
<dbReference type="RefSeq" id="WP_216555795.1">
    <property type="nucleotide sequence ID" value="NZ_JAHLOH010000016.1"/>
</dbReference>
<keyword evidence="1" id="KW-0812">Transmembrane</keyword>
<evidence type="ECO:0000313" key="3">
    <source>
        <dbReference type="Proteomes" id="UP001524478"/>
    </source>
</evidence>
<dbReference type="Pfam" id="PF01944">
    <property type="entry name" value="SpoIIM"/>
    <property type="match status" value="1"/>
</dbReference>
<reference evidence="2 3" key="1">
    <citation type="submission" date="2022-06" db="EMBL/GenBank/DDBJ databases">
        <title>Isolation of gut microbiota from human fecal samples.</title>
        <authorList>
            <person name="Pamer E.G."/>
            <person name="Barat B."/>
            <person name="Waligurski E."/>
            <person name="Medina S."/>
            <person name="Paddock L."/>
            <person name="Mostad J."/>
        </authorList>
    </citation>
    <scope>NUCLEOTIDE SEQUENCE [LARGE SCALE GENOMIC DNA]</scope>
    <source>
        <strain evidence="2 3">DFI.7.95</strain>
    </source>
</reference>
<evidence type="ECO:0000256" key="1">
    <source>
        <dbReference type="SAM" id="Phobius"/>
    </source>
</evidence>
<keyword evidence="1" id="KW-0472">Membrane</keyword>
<dbReference type="EMBL" id="JANGAC010000001">
    <property type="protein sequence ID" value="MCQ4921662.1"/>
    <property type="molecule type" value="Genomic_DNA"/>
</dbReference>
<feature type="transmembrane region" description="Helical" evidence="1">
    <location>
        <begin position="20"/>
        <end position="39"/>
    </location>
</feature>
<name>A0ABT1S6I1_9FIRM</name>
<dbReference type="NCBIfam" id="TIGR02831">
    <property type="entry name" value="spo_II_M"/>
    <property type="match status" value="1"/>
</dbReference>
<comment type="caution">
    <text evidence="2">The sequence shown here is derived from an EMBL/GenBank/DDBJ whole genome shotgun (WGS) entry which is preliminary data.</text>
</comment>
<dbReference type="InterPro" id="IPR014196">
    <property type="entry name" value="SpoIIM"/>
</dbReference>
<organism evidence="2 3">
    <name type="scientific">Tissierella carlieri</name>
    <dbReference type="NCBI Taxonomy" id="689904"/>
    <lineage>
        <taxon>Bacteria</taxon>
        <taxon>Bacillati</taxon>
        <taxon>Bacillota</taxon>
        <taxon>Tissierellia</taxon>
        <taxon>Tissierellales</taxon>
        <taxon>Tissierellaceae</taxon>
        <taxon>Tissierella</taxon>
    </lineage>
</organism>
<protein>
    <submittedName>
        <fullName evidence="2">Stage II sporulation protein M</fullName>
    </submittedName>
</protein>
<dbReference type="Proteomes" id="UP001524478">
    <property type="component" value="Unassembled WGS sequence"/>
</dbReference>
<accession>A0ABT1S6I1</accession>
<keyword evidence="1" id="KW-1133">Transmembrane helix</keyword>
<sequence>MISTRARNLSKRHFQNNFIVYFILVIFFVIGIIIGAILINRLSAEEKLKIANYFSWIFKYIGEKNYRSIDIFKLSLFSNVKIVFVIWVIGFIGLGVLIIPLILCCKGVAIGFTVGFLVKEFGIKGFIFALSGLLPHYLIIIPGFLAIGAVGLSYSMYRVKSKRNRIYSKDIADYSILILLFFIIVIVGSFVEGFITPYFLNLIRFSL</sequence>
<proteinExistence type="predicted"/>
<feature type="transmembrane region" description="Helical" evidence="1">
    <location>
        <begin position="177"/>
        <end position="200"/>
    </location>
</feature>
<feature type="transmembrane region" description="Helical" evidence="1">
    <location>
        <begin position="110"/>
        <end position="130"/>
    </location>
</feature>
<dbReference type="InterPro" id="IPR002798">
    <property type="entry name" value="SpoIIM-like"/>
</dbReference>
<keyword evidence="3" id="KW-1185">Reference proteome</keyword>
<dbReference type="PIRSF" id="PIRSF038973">
    <property type="entry name" value="SpoIIM"/>
    <property type="match status" value="1"/>
</dbReference>
<feature type="transmembrane region" description="Helical" evidence="1">
    <location>
        <begin position="82"/>
        <end position="103"/>
    </location>
</feature>
<feature type="transmembrane region" description="Helical" evidence="1">
    <location>
        <begin position="136"/>
        <end position="157"/>
    </location>
</feature>
<evidence type="ECO:0000313" key="2">
    <source>
        <dbReference type="EMBL" id="MCQ4921662.1"/>
    </source>
</evidence>